<accession>A0ABP3SFS2</accession>
<dbReference type="Proteomes" id="UP001500724">
    <property type="component" value="Unassembled WGS sequence"/>
</dbReference>
<evidence type="ECO:0000313" key="2">
    <source>
        <dbReference type="Proteomes" id="UP001500724"/>
    </source>
</evidence>
<protein>
    <recommendedName>
        <fullName evidence="3">Transposase</fullName>
    </recommendedName>
</protein>
<evidence type="ECO:0000313" key="1">
    <source>
        <dbReference type="EMBL" id="GAA0633059.1"/>
    </source>
</evidence>
<name>A0ABP3SFS2_9ACTN</name>
<comment type="caution">
    <text evidence="1">The sequence shown here is derived from an EMBL/GenBank/DDBJ whole genome shotgun (WGS) entry which is preliminary data.</text>
</comment>
<keyword evidence="2" id="KW-1185">Reference proteome</keyword>
<reference evidence="2" key="1">
    <citation type="journal article" date="2019" name="Int. J. Syst. Evol. Microbiol.">
        <title>The Global Catalogue of Microorganisms (GCM) 10K type strain sequencing project: providing services to taxonomists for standard genome sequencing and annotation.</title>
        <authorList>
            <consortium name="The Broad Institute Genomics Platform"/>
            <consortium name="The Broad Institute Genome Sequencing Center for Infectious Disease"/>
            <person name="Wu L."/>
            <person name="Ma J."/>
        </authorList>
    </citation>
    <scope>NUCLEOTIDE SEQUENCE [LARGE SCALE GENOMIC DNA]</scope>
    <source>
        <strain evidence="2">JCM 10367</strain>
    </source>
</reference>
<dbReference type="EMBL" id="BAAAGU010000004">
    <property type="protein sequence ID" value="GAA0633059.1"/>
    <property type="molecule type" value="Genomic_DNA"/>
</dbReference>
<sequence>MSADPVIVTRLLAQIAMNFRMRDCPIHGFMSSRKWDHVAQDVMPFPVGGVRRPMDRARRHVQGSGGTGCIPPLWDARPLRQAITFLGMVWAAAHMRASSDSG</sequence>
<proteinExistence type="predicted"/>
<gene>
    <name evidence="1" type="ORF">GCM10009535_06050</name>
</gene>
<organism evidence="1 2">
    <name type="scientific">Streptomyces thermocarboxydovorans</name>
    <dbReference type="NCBI Taxonomy" id="59298"/>
    <lineage>
        <taxon>Bacteria</taxon>
        <taxon>Bacillati</taxon>
        <taxon>Actinomycetota</taxon>
        <taxon>Actinomycetes</taxon>
        <taxon>Kitasatosporales</taxon>
        <taxon>Streptomycetaceae</taxon>
        <taxon>Streptomyces</taxon>
    </lineage>
</organism>
<evidence type="ECO:0008006" key="3">
    <source>
        <dbReference type="Google" id="ProtNLM"/>
    </source>
</evidence>